<accession>A0A2A9HCL7</accession>
<evidence type="ECO:0000259" key="13">
    <source>
        <dbReference type="PROSITE" id="PS51371"/>
    </source>
</evidence>
<dbReference type="PRINTS" id="PR00762">
    <property type="entry name" value="CLCHANNEL"/>
</dbReference>
<dbReference type="GO" id="GO:0034707">
    <property type="term" value="C:chloride channel complex"/>
    <property type="evidence" value="ECO:0007669"/>
    <property type="project" value="UniProtKB-KW"/>
</dbReference>
<evidence type="ECO:0000256" key="7">
    <source>
        <dbReference type="ARBA" id="ARBA00023173"/>
    </source>
</evidence>
<feature type="transmembrane region" description="Helical" evidence="11">
    <location>
        <begin position="327"/>
        <end position="348"/>
    </location>
</feature>
<dbReference type="Gene3D" id="1.10.3080.10">
    <property type="entry name" value="Clc chloride channel"/>
    <property type="match status" value="1"/>
</dbReference>
<protein>
    <submittedName>
        <fullName evidence="14">CIC family chloride channel protein</fullName>
    </submittedName>
</protein>
<evidence type="ECO:0000256" key="9">
    <source>
        <dbReference type="ARBA" id="ARBA00023303"/>
    </source>
</evidence>
<dbReference type="PROSITE" id="PS51371">
    <property type="entry name" value="CBS"/>
    <property type="match status" value="1"/>
</dbReference>
<dbReference type="GO" id="GO:0005254">
    <property type="term" value="F:chloride channel activity"/>
    <property type="evidence" value="ECO:0007669"/>
    <property type="project" value="UniProtKB-KW"/>
</dbReference>
<feature type="domain" description="CBS" evidence="13">
    <location>
        <begin position="526"/>
        <end position="585"/>
    </location>
</feature>
<feature type="transmembrane region" description="Helical" evidence="11">
    <location>
        <begin position="386"/>
        <end position="410"/>
    </location>
</feature>
<keyword evidence="5" id="KW-0406">Ion transport</keyword>
<evidence type="ECO:0000256" key="6">
    <source>
        <dbReference type="ARBA" id="ARBA00023136"/>
    </source>
</evidence>
<dbReference type="CDD" id="cd00400">
    <property type="entry name" value="Voltage_gated_ClC"/>
    <property type="match status" value="1"/>
</dbReference>
<dbReference type="SUPFAM" id="SSF54631">
    <property type="entry name" value="CBS-domain pair"/>
    <property type="match status" value="1"/>
</dbReference>
<feature type="transmembrane region" description="Helical" evidence="11">
    <location>
        <begin position="417"/>
        <end position="435"/>
    </location>
</feature>
<evidence type="ECO:0000256" key="10">
    <source>
        <dbReference type="PROSITE-ProRule" id="PRU00703"/>
    </source>
</evidence>
<evidence type="ECO:0000313" key="14">
    <source>
        <dbReference type="EMBL" id="PFG73714.1"/>
    </source>
</evidence>
<dbReference type="Pfam" id="PF02080">
    <property type="entry name" value="TrkA_C"/>
    <property type="match status" value="1"/>
</dbReference>
<evidence type="ECO:0000256" key="2">
    <source>
        <dbReference type="ARBA" id="ARBA00022448"/>
    </source>
</evidence>
<dbReference type="SUPFAM" id="SSF116726">
    <property type="entry name" value="TrkA C-terminal domain-like"/>
    <property type="match status" value="1"/>
</dbReference>
<evidence type="ECO:0000256" key="4">
    <source>
        <dbReference type="ARBA" id="ARBA00022989"/>
    </source>
</evidence>
<dbReference type="PANTHER" id="PTHR43427:SF6">
    <property type="entry name" value="CHLORIDE CHANNEL PROTEIN CLC-E"/>
    <property type="match status" value="1"/>
</dbReference>
<evidence type="ECO:0000256" key="5">
    <source>
        <dbReference type="ARBA" id="ARBA00023065"/>
    </source>
</evidence>
<dbReference type="PROSITE" id="PS51202">
    <property type="entry name" value="RCK_C"/>
    <property type="match status" value="1"/>
</dbReference>
<keyword evidence="4 11" id="KW-1133">Transmembrane helix</keyword>
<dbReference type="InterPro" id="IPR000644">
    <property type="entry name" value="CBS_dom"/>
</dbReference>
<feature type="transmembrane region" description="Helical" evidence="11">
    <location>
        <begin position="355"/>
        <end position="374"/>
    </location>
</feature>
<sequence length="675" mass="69979">MSARSWGPLTRFYTRPGRRRLYGIVGLGVVIGLVAGLGAITFYEAVDLATELLLGNLAGFRPPVPLGEGAVDASGPERAWVLPLLVAAGGLASGIIAARLAPEAAGHGTDAAIHAFHWKSGRVRWQVVPVKLVTAALTIGSGGSAGREGPASQIGSGFGAFLADRFGLDAAGRRHALAAGMGAGIGAIFRAPLGGAMLAAEVLYRHDFEADVVLLCLISSIVAYSLFGAYADYSPVFGGAGDFSFANPVELPYYAAFGLLAGLTGILYARVYYAAEAQFHRLAVPPWLKPALGGAAVGAVGIAAPEAIHLGYGWVQQCFTPEGVMAFSPWLLLALPFLRIVTTALSVGSGGSGGTFGPGMVIGGLLGAACWRFGHDLPGFPQEPGPVVIIGMVALFGAIAHVPLAMLLMVAEMTGNLSLLAPAMAAVAVATLVVGDETIYREQLPTRADSPAHRHRFAFPLLSALPARQAVIPLPVLEPQLDAASALTQLKSAGARHAVTRIDPSRLAEVQAARLESGAATVAEVAVPLPAAIQADWPLDRALDVLSAHERRWLPVVDGDSPGSPVIGQIDARSLLRSYRRAASSQVRPLGALTENIEALDAVLSPASPLCHRRLADIEFPAGARIAAVERDGQAIVPRGELILLPGDRVAVTFVPSARAAVLNLFAPPAQEPKA</sequence>
<dbReference type="Gene3D" id="3.30.70.1450">
    <property type="entry name" value="Regulator of K+ conductance, C-terminal domain"/>
    <property type="match status" value="1"/>
</dbReference>
<feature type="transmembrane region" description="Helical" evidence="11">
    <location>
        <begin position="21"/>
        <end position="43"/>
    </location>
</feature>
<keyword evidence="2" id="KW-0813">Transport</keyword>
<dbReference type="SUPFAM" id="SSF81340">
    <property type="entry name" value="Clc chloride channel"/>
    <property type="match status" value="1"/>
</dbReference>
<dbReference type="EMBL" id="PDJQ01000001">
    <property type="protein sequence ID" value="PFG73714.1"/>
    <property type="molecule type" value="Genomic_DNA"/>
</dbReference>
<feature type="transmembrane region" description="Helical" evidence="11">
    <location>
        <begin position="212"/>
        <end position="231"/>
    </location>
</feature>
<dbReference type="InterPro" id="IPR001807">
    <property type="entry name" value="ClC"/>
</dbReference>
<dbReference type="GO" id="GO:0006813">
    <property type="term" value="P:potassium ion transport"/>
    <property type="evidence" value="ECO:0007669"/>
    <property type="project" value="InterPro"/>
</dbReference>
<keyword evidence="3 11" id="KW-0812">Transmembrane</keyword>
<dbReference type="AlphaFoldDB" id="A0A2A9HCL7"/>
<reference evidence="14 15" key="1">
    <citation type="submission" date="2017-09" db="EMBL/GenBank/DDBJ databases">
        <title>Sequencing the genomes of two abundant thermophiles in Great Basin hot springs: Thermocrinis jamiesonii and novel Chloroflexi Thermoflexus hugenholtzii.</title>
        <authorList>
            <person name="Hedlund B."/>
        </authorList>
    </citation>
    <scope>NUCLEOTIDE SEQUENCE [LARGE SCALE GENOMIC DNA]</scope>
    <source>
        <strain evidence="14 15">G233</strain>
    </source>
</reference>
<dbReference type="InterPro" id="IPR014743">
    <property type="entry name" value="Cl-channel_core"/>
</dbReference>
<feature type="transmembrane region" description="Helical" evidence="11">
    <location>
        <begin position="80"/>
        <end position="101"/>
    </location>
</feature>
<evidence type="ECO:0000256" key="3">
    <source>
        <dbReference type="ARBA" id="ARBA00022692"/>
    </source>
</evidence>
<dbReference type="InterPro" id="IPR036721">
    <property type="entry name" value="RCK_C_sf"/>
</dbReference>
<dbReference type="InterPro" id="IPR006037">
    <property type="entry name" value="RCK_C"/>
</dbReference>
<feature type="domain" description="RCK C-terminal" evidence="12">
    <location>
        <begin position="585"/>
        <end position="668"/>
    </location>
</feature>
<feature type="transmembrane region" description="Helical" evidence="11">
    <location>
        <begin position="251"/>
        <end position="271"/>
    </location>
</feature>
<evidence type="ECO:0000313" key="15">
    <source>
        <dbReference type="Proteomes" id="UP000223071"/>
    </source>
</evidence>
<comment type="subcellular location">
    <subcellularLocation>
        <location evidence="1">Membrane</location>
        <topology evidence="1">Multi-pass membrane protein</topology>
    </subcellularLocation>
</comment>
<evidence type="ECO:0000256" key="11">
    <source>
        <dbReference type="SAM" id="Phobius"/>
    </source>
</evidence>
<feature type="transmembrane region" description="Helical" evidence="11">
    <location>
        <begin position="292"/>
        <end position="315"/>
    </location>
</feature>
<keyword evidence="7" id="KW-0869">Chloride channel</keyword>
<keyword evidence="15" id="KW-1185">Reference proteome</keyword>
<keyword evidence="9" id="KW-0407">Ion channel</keyword>
<dbReference type="Pfam" id="PF00654">
    <property type="entry name" value="Voltage_CLC"/>
    <property type="match status" value="1"/>
</dbReference>
<dbReference type="RefSeq" id="WP_098503157.1">
    <property type="nucleotide sequence ID" value="NZ_PDJQ01000001.1"/>
</dbReference>
<gene>
    <name evidence="14" type="ORF">A9A59_0917</name>
</gene>
<dbReference type="FunFam" id="1.10.3080.10:FF:000018">
    <property type="entry name" value="Chloride transporter, ClC family"/>
    <property type="match status" value="1"/>
</dbReference>
<keyword evidence="6 11" id="KW-0472">Membrane</keyword>
<comment type="caution">
    <text evidence="14">The sequence shown here is derived from an EMBL/GenBank/DDBJ whole genome shotgun (WGS) entry which is preliminary data.</text>
</comment>
<dbReference type="GO" id="GO:0008324">
    <property type="term" value="F:monoatomic cation transmembrane transporter activity"/>
    <property type="evidence" value="ECO:0007669"/>
    <property type="project" value="InterPro"/>
</dbReference>
<evidence type="ECO:0000259" key="12">
    <source>
        <dbReference type="PROSITE" id="PS51202"/>
    </source>
</evidence>
<organism evidence="14 15">
    <name type="scientific">Tepidiforma thermophila (strain KCTC 52669 / CGMCC 1.13589 / G233)</name>
    <dbReference type="NCBI Taxonomy" id="2761530"/>
    <lineage>
        <taxon>Bacteria</taxon>
        <taxon>Bacillati</taxon>
        <taxon>Chloroflexota</taxon>
        <taxon>Tepidiformia</taxon>
        <taxon>Tepidiformales</taxon>
        <taxon>Tepidiformaceae</taxon>
        <taxon>Tepidiforma</taxon>
    </lineage>
</organism>
<dbReference type="InterPro" id="IPR046342">
    <property type="entry name" value="CBS_dom_sf"/>
</dbReference>
<dbReference type="Proteomes" id="UP000223071">
    <property type="component" value="Unassembled WGS sequence"/>
</dbReference>
<evidence type="ECO:0000256" key="8">
    <source>
        <dbReference type="ARBA" id="ARBA00023214"/>
    </source>
</evidence>
<name>A0A2A9HCL7_TEPT2</name>
<dbReference type="PANTHER" id="PTHR43427">
    <property type="entry name" value="CHLORIDE CHANNEL PROTEIN CLC-E"/>
    <property type="match status" value="1"/>
</dbReference>
<proteinExistence type="predicted"/>
<keyword evidence="10" id="KW-0129">CBS domain</keyword>
<dbReference type="InterPro" id="IPR050368">
    <property type="entry name" value="ClC-type_chloride_channel"/>
</dbReference>
<evidence type="ECO:0000256" key="1">
    <source>
        <dbReference type="ARBA" id="ARBA00004141"/>
    </source>
</evidence>
<keyword evidence="8" id="KW-0868">Chloride</keyword>